<evidence type="ECO:0000256" key="5">
    <source>
        <dbReference type="ARBA" id="ARBA00022898"/>
    </source>
</evidence>
<protein>
    <submittedName>
        <fullName evidence="7">AspC3</fullName>
        <ecNumber evidence="7">2.6.1.1</ecNumber>
    </submittedName>
</protein>
<dbReference type="InterPro" id="IPR015421">
    <property type="entry name" value="PyrdxlP-dep_Trfase_major"/>
</dbReference>
<proteinExistence type="inferred from homology"/>
<dbReference type="GO" id="GO:0030170">
    <property type="term" value="F:pyridoxal phosphate binding"/>
    <property type="evidence" value="ECO:0007669"/>
    <property type="project" value="InterPro"/>
</dbReference>
<keyword evidence="8" id="KW-1185">Reference proteome</keyword>
<comment type="cofactor">
    <cofactor evidence="1">
        <name>pyridoxal 5'-phosphate</name>
        <dbReference type="ChEBI" id="CHEBI:597326"/>
    </cofactor>
</comment>
<dbReference type="PANTHER" id="PTHR46383:SF1">
    <property type="entry name" value="ASPARTATE AMINOTRANSFERASE"/>
    <property type="match status" value="1"/>
</dbReference>
<dbReference type="STRING" id="1246637.MTBBW1_2320008"/>
<evidence type="ECO:0000313" key="7">
    <source>
        <dbReference type="EMBL" id="SLM30592.1"/>
    </source>
</evidence>
<dbReference type="GO" id="GO:0006520">
    <property type="term" value="P:amino acid metabolic process"/>
    <property type="evidence" value="ECO:0007669"/>
    <property type="project" value="InterPro"/>
</dbReference>
<keyword evidence="3 7" id="KW-0032">Aminotransferase</keyword>
<keyword evidence="5" id="KW-0663">Pyridoxal phosphate</keyword>
<dbReference type="CDD" id="cd00609">
    <property type="entry name" value="AAT_like"/>
    <property type="match status" value="1"/>
</dbReference>
<dbReference type="Gene3D" id="3.90.1150.10">
    <property type="entry name" value="Aspartate Aminotransferase, domain 1"/>
    <property type="match status" value="1"/>
</dbReference>
<dbReference type="NCBIfam" id="NF006388">
    <property type="entry name" value="PRK08637.1"/>
    <property type="match status" value="1"/>
</dbReference>
<dbReference type="GO" id="GO:0004069">
    <property type="term" value="F:L-aspartate:2-oxoglutarate aminotransferase activity"/>
    <property type="evidence" value="ECO:0007669"/>
    <property type="project" value="UniProtKB-EC"/>
</dbReference>
<dbReference type="Gene3D" id="3.40.640.10">
    <property type="entry name" value="Type I PLP-dependent aspartate aminotransferase-like (Major domain)"/>
    <property type="match status" value="1"/>
</dbReference>
<dbReference type="Proteomes" id="UP000191931">
    <property type="component" value="Unassembled WGS sequence"/>
</dbReference>
<evidence type="ECO:0000256" key="4">
    <source>
        <dbReference type="ARBA" id="ARBA00022679"/>
    </source>
</evidence>
<dbReference type="OrthoDB" id="9762162at2"/>
<evidence type="ECO:0000256" key="2">
    <source>
        <dbReference type="ARBA" id="ARBA00007441"/>
    </source>
</evidence>
<evidence type="ECO:0000256" key="3">
    <source>
        <dbReference type="ARBA" id="ARBA00022576"/>
    </source>
</evidence>
<evidence type="ECO:0000256" key="1">
    <source>
        <dbReference type="ARBA" id="ARBA00001933"/>
    </source>
</evidence>
<dbReference type="InterPro" id="IPR050596">
    <property type="entry name" value="AspAT/PAT-like"/>
</dbReference>
<dbReference type="SUPFAM" id="SSF53383">
    <property type="entry name" value="PLP-dependent transferases"/>
    <property type="match status" value="1"/>
</dbReference>
<dbReference type="InterPro" id="IPR015424">
    <property type="entry name" value="PyrdxlP-dep_Trfase"/>
</dbReference>
<reference evidence="7 8" key="1">
    <citation type="submission" date="2017-03" db="EMBL/GenBank/DDBJ databases">
        <authorList>
            <person name="Afonso C.L."/>
            <person name="Miller P.J."/>
            <person name="Scott M.A."/>
            <person name="Spackman E."/>
            <person name="Goraichik I."/>
            <person name="Dimitrov K.M."/>
            <person name="Suarez D.L."/>
            <person name="Swayne D.E."/>
        </authorList>
    </citation>
    <scope>NUCLEOTIDE SEQUENCE [LARGE SCALE GENOMIC DNA]</scope>
    <source>
        <strain evidence="7">PRJEB14757</strain>
    </source>
</reference>
<dbReference type="InterPro" id="IPR015422">
    <property type="entry name" value="PyrdxlP-dep_Trfase_small"/>
</dbReference>
<name>A0A1W1HDY2_9BACT</name>
<dbReference type="AlphaFoldDB" id="A0A1W1HDY2"/>
<dbReference type="RefSeq" id="WP_080808786.1">
    <property type="nucleotide sequence ID" value="NZ_LT828562.1"/>
</dbReference>
<evidence type="ECO:0000313" key="8">
    <source>
        <dbReference type="Proteomes" id="UP000191931"/>
    </source>
</evidence>
<sequence length="453" mass="50426">MNQLAVELNSVIERSNPHVLDMLSDMGKNLFFPKGILTQSAEAKQKAHRINATIGIAKQDNHVMSLPSVVSSINGIEPDNYLPYAPSFGIPALRDKWKRSLFEKNPSLDGKSISLPVVTAGITHGVSTFADLWINAGDTVILPDMMWGNYNMTFGVRNRARIVHYNAYTSDIANMDIDSFEKLIRQEAANNSKIITVLNFPHNPTGYTVTPDEASRMASVLIDVAKNGTNVVVAFDDAYFGLFFEQDAMKESMFAMLAGADERLVAVKLDGATKEDYVWGLRTGFITYGIAPHCKDDDSNASSETNKALEELYLALEKKTAGCIRGAVSNVSHLSQSIILKSMEDENYAVYKQEKFDLLKSRSEEIRKVLKDPSYNDAFEPYPYNSGYFMCVRIKDSGIDAEVLRVHLLEKYGVGLISIGKNNLRVAFSCLEKDQVKLLFDLLLKGINELKTQ</sequence>
<dbReference type="PANTHER" id="PTHR46383">
    <property type="entry name" value="ASPARTATE AMINOTRANSFERASE"/>
    <property type="match status" value="1"/>
</dbReference>
<dbReference type="Pfam" id="PF00155">
    <property type="entry name" value="Aminotran_1_2"/>
    <property type="match status" value="1"/>
</dbReference>
<feature type="domain" description="Aminotransferase class I/classII large" evidence="6">
    <location>
        <begin position="54"/>
        <end position="439"/>
    </location>
</feature>
<dbReference type="EC" id="2.6.1.1" evidence="7"/>
<evidence type="ECO:0000259" key="6">
    <source>
        <dbReference type="Pfam" id="PF00155"/>
    </source>
</evidence>
<dbReference type="InterPro" id="IPR004839">
    <property type="entry name" value="Aminotransferase_I/II_large"/>
</dbReference>
<gene>
    <name evidence="7" type="primary">aspC</name>
    <name evidence="7" type="ORF">MTBBW1_2320008</name>
</gene>
<accession>A0A1W1HDY2</accession>
<keyword evidence="4 7" id="KW-0808">Transferase</keyword>
<dbReference type="EMBL" id="FWEV01000149">
    <property type="protein sequence ID" value="SLM30592.1"/>
    <property type="molecule type" value="Genomic_DNA"/>
</dbReference>
<organism evidence="7 8">
    <name type="scientific">Desulfamplus magnetovallimortis</name>
    <dbReference type="NCBI Taxonomy" id="1246637"/>
    <lineage>
        <taxon>Bacteria</taxon>
        <taxon>Pseudomonadati</taxon>
        <taxon>Thermodesulfobacteriota</taxon>
        <taxon>Desulfobacteria</taxon>
        <taxon>Desulfobacterales</taxon>
        <taxon>Desulfobacteraceae</taxon>
        <taxon>Desulfamplus</taxon>
    </lineage>
</organism>
<comment type="similarity">
    <text evidence="2">Belongs to the class-I pyridoxal-phosphate-dependent aminotransferase family.</text>
</comment>